<dbReference type="RefSeq" id="WP_131839286.1">
    <property type="nucleotide sequence ID" value="NZ_SLWB01000007.1"/>
</dbReference>
<evidence type="ECO:0000313" key="2">
    <source>
        <dbReference type="Proteomes" id="UP000294830"/>
    </source>
</evidence>
<dbReference type="OrthoDB" id="1376053at2"/>
<keyword evidence="2" id="KW-1185">Reference proteome</keyword>
<dbReference type="Proteomes" id="UP000294830">
    <property type="component" value="Unassembled WGS sequence"/>
</dbReference>
<dbReference type="AlphaFoldDB" id="A0A4V2RPH9"/>
<reference evidence="1 2" key="1">
    <citation type="submission" date="2019-03" db="EMBL/GenBank/DDBJ databases">
        <title>Genomic Encyclopedia of Archaeal and Bacterial Type Strains, Phase II (KMG-II): from individual species to whole genera.</title>
        <authorList>
            <person name="Goeker M."/>
        </authorList>
    </citation>
    <scope>NUCLEOTIDE SEQUENCE [LARGE SCALE GENOMIC DNA]</scope>
    <source>
        <strain evidence="1 2">RL-C</strain>
    </source>
</reference>
<evidence type="ECO:0000313" key="1">
    <source>
        <dbReference type="EMBL" id="TCN67650.1"/>
    </source>
</evidence>
<name>A0A4V2RPH9_9BACT</name>
<organism evidence="1 2">
    <name type="scientific">Acetobacteroides hydrogenigenes</name>
    <dbReference type="NCBI Taxonomy" id="979970"/>
    <lineage>
        <taxon>Bacteria</taxon>
        <taxon>Pseudomonadati</taxon>
        <taxon>Bacteroidota</taxon>
        <taxon>Bacteroidia</taxon>
        <taxon>Bacteroidales</taxon>
        <taxon>Rikenellaceae</taxon>
        <taxon>Acetobacteroides</taxon>
    </lineage>
</organism>
<accession>A0A4V2RPH9</accession>
<proteinExistence type="predicted"/>
<sequence length="165" mass="19257">MKRRIGLIMGVLLTLITLTMCDKKEYNIDNVKFELIHSKRIPNNKVTVEIKKSNSEHVLHLHSEPMQGEQGWENTRIDTSFTIEIKIFNKISRDLTNLINSDFSKSTDRGFDGTECSIMFEYDNQRKEYNFWTPDYDTEKRGLTEYLKVCKLIIETAGLKTEGIL</sequence>
<dbReference type="EMBL" id="SLWB01000007">
    <property type="protein sequence ID" value="TCN67650.1"/>
    <property type="molecule type" value="Genomic_DNA"/>
</dbReference>
<comment type="caution">
    <text evidence="1">The sequence shown here is derived from an EMBL/GenBank/DDBJ whole genome shotgun (WGS) entry which is preliminary data.</text>
</comment>
<gene>
    <name evidence="1" type="ORF">CLV25_107109</name>
</gene>
<protein>
    <submittedName>
        <fullName evidence="1">Uncharacterized protein</fullName>
    </submittedName>
</protein>